<keyword evidence="16" id="KW-1185">Reference proteome</keyword>
<dbReference type="Proteomes" id="UP000716322">
    <property type="component" value="Unassembled WGS sequence"/>
</dbReference>
<accession>A0ABX0P6Z1</accession>
<evidence type="ECO:0000256" key="10">
    <source>
        <dbReference type="ARBA" id="ARBA00037576"/>
    </source>
</evidence>
<evidence type="ECO:0000256" key="6">
    <source>
        <dbReference type="ARBA" id="ARBA00022679"/>
    </source>
</evidence>
<evidence type="ECO:0000256" key="5">
    <source>
        <dbReference type="ARBA" id="ARBA00022519"/>
    </source>
</evidence>
<evidence type="ECO:0000256" key="1">
    <source>
        <dbReference type="ARBA" id="ARBA00004533"/>
    </source>
</evidence>
<keyword evidence="5" id="KW-0997">Cell inner membrane</keyword>
<dbReference type="Pfam" id="PF00109">
    <property type="entry name" value="ketoacyl-synt"/>
    <property type="match status" value="1"/>
</dbReference>
<reference evidence="15 16" key="1">
    <citation type="submission" date="2020-03" db="EMBL/GenBank/DDBJ databases">
        <title>Genome sequence of strain Massilia sp. TW-1.</title>
        <authorList>
            <person name="Chaudhary D.K."/>
        </authorList>
    </citation>
    <scope>NUCLEOTIDE SEQUENCE [LARGE SCALE GENOMIC DNA]</scope>
    <source>
        <strain evidence="15 16">TW-1</strain>
    </source>
</reference>
<evidence type="ECO:0000256" key="8">
    <source>
        <dbReference type="ARBA" id="ARBA00022989"/>
    </source>
</evidence>
<evidence type="ECO:0000256" key="7">
    <source>
        <dbReference type="ARBA" id="ARBA00022692"/>
    </source>
</evidence>
<dbReference type="SUPFAM" id="SSF53901">
    <property type="entry name" value="Thiolase-like"/>
    <property type="match status" value="2"/>
</dbReference>
<dbReference type="SMART" id="SM00825">
    <property type="entry name" value="PKS_KS"/>
    <property type="match status" value="1"/>
</dbReference>
<keyword evidence="6 13" id="KW-0808">Transferase</keyword>
<keyword evidence="7" id="KW-0812">Transmembrane</keyword>
<dbReference type="EMBL" id="JAAQOM010000002">
    <property type="protein sequence ID" value="NIA53029.1"/>
    <property type="molecule type" value="Genomic_DNA"/>
</dbReference>
<evidence type="ECO:0000313" key="16">
    <source>
        <dbReference type="Proteomes" id="UP000716322"/>
    </source>
</evidence>
<dbReference type="InterPro" id="IPR016039">
    <property type="entry name" value="Thiolase-like"/>
</dbReference>
<feature type="domain" description="Ketosynthase family 3 (KS3)" evidence="14">
    <location>
        <begin position="2"/>
        <end position="400"/>
    </location>
</feature>
<comment type="function">
    <text evidence="10">Proposed to synthesize NOD factor fatty acyl chain. Involved in the synthesis of a highly unsaturated fatty acid moiety, which forms part of a lipo-oligosaccharide that is responsible for host specificity.</text>
</comment>
<sequence>MKRRVAVTGIGLVSPHGDAPLGVFDDLLAGRSAVTLGDDGDAPAAAVARAPFDATRWFTRLQLAGVDRVSQIAVAAAQMARDDAGIATLDAGTGVYVGTGMGGAMAVEESFRSHYASGRVPPLSVPAFMPNAPAAHVAMREKLHGPVYTYSIACASSAVALAEAAKAVAYGEVDCALAGGTEALLVPGAIRAWHALQTLARVDDEPWRACRPFSTDRTGLVLGEGAAFVVLEPYDAALSRGARIYAEFAGSGVSCDATHLTKPDVTGQVRAITAALRNSALNPSDIGYCNAHGTATRIGDVVECKALESVWGDAIGNLAVSSTKSMHGHLLGAAGALESIVTILALYRGAIPPNMHCDEQDIECNVALVRDPGHGAPALRAAISNSFAFGGTNTTLVFKRAT</sequence>
<evidence type="ECO:0000256" key="2">
    <source>
        <dbReference type="ARBA" id="ARBA00008467"/>
    </source>
</evidence>
<evidence type="ECO:0000313" key="15">
    <source>
        <dbReference type="EMBL" id="NIA53029.1"/>
    </source>
</evidence>
<name>A0ABX0P6Z1_9BURK</name>
<gene>
    <name evidence="15" type="ORF">HAV22_05090</name>
</gene>
<evidence type="ECO:0000256" key="13">
    <source>
        <dbReference type="RuleBase" id="RU003694"/>
    </source>
</evidence>
<dbReference type="PANTHER" id="PTHR11712:SF352">
    <property type="entry name" value="3-OXOACYL-[ACYL-CARRIER-PROTEIN] SYNTHASE"/>
    <property type="match status" value="1"/>
</dbReference>
<evidence type="ECO:0000256" key="3">
    <source>
        <dbReference type="ARBA" id="ARBA00022458"/>
    </source>
</evidence>
<dbReference type="Pfam" id="PF02801">
    <property type="entry name" value="Ketoacyl-synt_C"/>
    <property type="match status" value="1"/>
</dbReference>
<keyword evidence="8" id="KW-1133">Transmembrane helix</keyword>
<evidence type="ECO:0000256" key="11">
    <source>
        <dbReference type="ARBA" id="ARBA00039445"/>
    </source>
</evidence>
<dbReference type="InterPro" id="IPR014030">
    <property type="entry name" value="Ketoacyl_synth_N"/>
</dbReference>
<organism evidence="15 16">
    <name type="scientific">Telluria antibiotica</name>
    <dbReference type="NCBI Taxonomy" id="2717319"/>
    <lineage>
        <taxon>Bacteria</taxon>
        <taxon>Pseudomonadati</taxon>
        <taxon>Pseudomonadota</taxon>
        <taxon>Betaproteobacteria</taxon>
        <taxon>Burkholderiales</taxon>
        <taxon>Oxalobacteraceae</taxon>
        <taxon>Telluria group</taxon>
        <taxon>Telluria</taxon>
    </lineage>
</organism>
<dbReference type="InterPro" id="IPR000794">
    <property type="entry name" value="Beta-ketoacyl_synthase"/>
</dbReference>
<protein>
    <recommendedName>
        <fullName evidence="11">Nodulation protein E</fullName>
    </recommendedName>
    <alternativeName>
        <fullName evidence="12">Host-specificity of nodulation protein B</fullName>
    </alternativeName>
</protein>
<evidence type="ECO:0000256" key="12">
    <source>
        <dbReference type="ARBA" id="ARBA00041756"/>
    </source>
</evidence>
<keyword evidence="9" id="KW-0472">Membrane</keyword>
<evidence type="ECO:0000259" key="14">
    <source>
        <dbReference type="PROSITE" id="PS52004"/>
    </source>
</evidence>
<comment type="similarity">
    <text evidence="2 13">Belongs to the thiolase-like superfamily. Beta-ketoacyl-ACP synthases family.</text>
</comment>
<dbReference type="CDD" id="cd00834">
    <property type="entry name" value="KAS_I_II"/>
    <property type="match status" value="1"/>
</dbReference>
<dbReference type="RefSeq" id="WP_166857134.1">
    <property type="nucleotide sequence ID" value="NZ_JAAQOM010000002.1"/>
</dbReference>
<proteinExistence type="inferred from homology"/>
<dbReference type="PROSITE" id="PS52004">
    <property type="entry name" value="KS3_2"/>
    <property type="match status" value="1"/>
</dbReference>
<evidence type="ECO:0000256" key="9">
    <source>
        <dbReference type="ARBA" id="ARBA00023136"/>
    </source>
</evidence>
<comment type="caution">
    <text evidence="15">The sequence shown here is derived from an EMBL/GenBank/DDBJ whole genome shotgun (WGS) entry which is preliminary data.</text>
</comment>
<keyword evidence="3" id="KW-0536">Nodulation</keyword>
<dbReference type="PANTHER" id="PTHR11712">
    <property type="entry name" value="POLYKETIDE SYNTHASE-RELATED"/>
    <property type="match status" value="1"/>
</dbReference>
<comment type="subcellular location">
    <subcellularLocation>
        <location evidence="1">Cell inner membrane</location>
    </subcellularLocation>
</comment>
<evidence type="ECO:0000256" key="4">
    <source>
        <dbReference type="ARBA" id="ARBA00022475"/>
    </source>
</evidence>
<dbReference type="InterPro" id="IPR020841">
    <property type="entry name" value="PKS_Beta-ketoAc_synthase_dom"/>
</dbReference>
<dbReference type="Gene3D" id="3.40.47.10">
    <property type="match status" value="1"/>
</dbReference>
<dbReference type="InterPro" id="IPR014031">
    <property type="entry name" value="Ketoacyl_synth_C"/>
</dbReference>
<keyword evidence="4" id="KW-1003">Cell membrane</keyword>